<feature type="transmembrane region" description="Helical" evidence="17">
    <location>
        <begin position="3566"/>
        <end position="3588"/>
    </location>
</feature>
<comment type="subcellular location">
    <subcellularLocation>
        <location evidence="1">Membrane</location>
        <topology evidence="1">Single-pass type I membrane protein</topology>
    </subcellularLocation>
</comment>
<dbReference type="SUPFAM" id="SSF49854">
    <property type="entry name" value="Spermadhesin, CUB domain"/>
    <property type="match status" value="2"/>
</dbReference>
<evidence type="ECO:0000313" key="22">
    <source>
        <dbReference type="EMBL" id="KAK7502531.1"/>
    </source>
</evidence>
<dbReference type="SUPFAM" id="SSF50965">
    <property type="entry name" value="Galactose oxidase, central domain"/>
    <property type="match status" value="1"/>
</dbReference>
<dbReference type="EMBL" id="JACVVK020000025">
    <property type="protein sequence ID" value="KAK7502531.1"/>
    <property type="molecule type" value="Genomic_DNA"/>
</dbReference>
<feature type="compositionally biased region" description="Low complexity" evidence="16">
    <location>
        <begin position="936"/>
        <end position="945"/>
    </location>
</feature>
<sequence>MMSEGQQAMVDETACGPLCQHPACWASNRRCERGVPHINTHDSDDEDDETDLPTVKYYNMLEDYGDSPTDCFPARFGGRAMHERSSSMRNVSHPLRTPSLAMATAPFTTPVSPDKTMHPTGRAPVRLVEVQEVFDTADLNSRWDETFMTRQFLVWVPNPSRRSLQESDATPRKQLQPQPSAKSLPLLPKDLTESMVPLEIKQQREDTILFDEWPVLKQKKQARTSSPLFRHGTYPKTPNDGAKPDVDTEGIRELLGLPRDVLVEVLERAKESDFVSKEKIHGIVEEVLSTARNRESRTARTVPDFTPRRSAIDTSDVLRQQKLQLHQSAQRNIRSSYTLPQQPVFHLDDDSGRLSSVGSVHARAVSDIDSTPGRDVKGLPHYKKPLPAIPDMSKQTTPRRELSLGQAGPDRMKIPSVSLGLPELPSGLRHTRAFAYNNRHRPDFTLVPVPTPPTSVRSSGSEPSGHGTTMRVNLPSVSDLEEADYYDLGPMALPSTSRLTPNGQPVIVPTESSSHGYPSQQDESVGPFESIPSETTFPPEGESIVAATRSPSQSSSSHQDNEDGVLHLVSPALSTKVPQAPAGTPATFHSPTKSLMYRDLTVTSSVQAVDGGRSMPPSRDITMSPGHKIVLGGSVPPDTAPAADEQGLDTIRETARENGAASSMKSSQYGRNVQFAEPRPPPSTPQDKASGPQESRGEGDGLQPPKQTVEGSPEYWPQVTESSYDLASGVLGSRSDPMLMGEQSMLAEHGSAVHRGRSDLGSRGSTRSSLARRILDEGTKDVESPAPPPPSPEPKELSERSLNRNKRETKSRESVSMEPLKEQSESEGSVSPQKGVDKKSSSESKSITGQTYSIDPVIKEEVTPSPQSANLNQAEDPVAKVMVSHVAPRPSGSREKLQQTFMNVDIPAEDVSSLQAEQGSSGPSDFTSSVTTSPEKMSPGKGPTPKSSPGPSSPVKKAPKKSSPQTSGTSVCSQSDASPTLNCSGRKVLNGDEGYISDGPEDYLANSHCEWLIDAGNPNKTIHLHFQAMSTECSFDFIFIYDGNSYASPLLATLSGDSMPHPLTARSGYMLLYMYSDRNYLKHGFEARYHVFDCPWNCSGHGVCSNHTCRCSPGYYGDGCQYQFCVDNCGANGTCIPISRTMKKCQCDEGYIGHACNISTEDGRGAGEWFTLQPSGSGFKGRTSHTAVFLEGFDCLWVFGGFDLNTVLGDLSRYCFHTNVWEVVAPAEPWPDARSGHAAAAFADGFYVFGGVLANGSHSNELWFYNATSSQWRLTATSSSIQPNPVTGHTLTAVDDWLYLIGGKTEDRVSRDDVYRINATKADSWEVVVIKGSRYPPKRLVSHTTVYHKESYSLIVFGGYLQSSALFSDRTQQVLSLSLYDNYWSELHNSNWQDKTIPKQRAFHSAVTMGNYMVVYGGNTHDHSGRDEDSGLEICYNPRMYFYHLGCHVWLNHTYFTGLNAITKGRFGHVAAVAHGNLMLIVGGYSGQVLDDLIVYKVPSAISPSQAQAVNDTDHCEDYAARKLCLDDPECVYCEKGRMDSGLRGSGCVHRSRSDLCVESDIQDMADRCPGICPTLHTCGACVSHGQGAVLSSTSPRRRVHIKECSWCVKEAQCQTRSMPAGTCRAADQTRSGIQGWWGGLSSNLTTLLQCQHEDFPAGLHWIKYRNPMNSTFPDELTIQRTTSGTLGYVPTRSKIESEFNETGRFVGFLHPLNAPPPHGEKLKLFLGLSSAKARLYLSVDGTEEKKEKVISVGKQSTFNVTPASRMDGKDLFPNVSRDYKYYISQDTDPLRSDVSITWNGCLSPVSKLKQQVITSEFLEPFSHGDCSKHYNCLDCLTDTLCSWCQVTHQCVSRNDTEAVCRKMRDDGNGSSGGVVEDEEFFITSPSECPSCELNHVQCHTCADNPLCEWRSDHGHCQRRYRNEDAVRNVSDCRPPCHLRQNCSDCISETGQCVWCENTQTCLPFADYVTRYIFGQCTSWVDTITQRIGCHSCAEHTDCQSCLANFGCGWCGNDDNPTLGVCVDGDFTGPSKELTCSAVVAESFNISSNESASWSYDRCPDVEECRLGLHDCHPNATCRNTPQSYECRCNQGFVGDGKDFCEKTCYHSCVHGFCSRAPDYVCECHLGWTNASCDVNCECNNHSTCSKGVGICDECQHRTTGEHCEKCSPGSYGQPKDLEGCRPCDCNGHGDRLRGECHGLTGECFCTHNTQGLHCDICLPGYYGNPRNGGKCYLRCDDRTIMTNISTGGLGSYRGTGVDNSAHAHCLWILTVFPKVDDNYHAGFVTQIISFTVEGTMEVECGRDTVYVYDGIPAFIYGSKESSARPLGSICGINPGRDITVHAYSGTITVYFEGDLRISQTKGFNATYKKEVCRGNCRLGRDRVHQCYDGKCICPPGFYGPDCSREMCPRNCYAQKGQGWCDLVRGMCRCQPGYGGVACNKSISANQPHIELLMDDQRLQQSSMHIHAPVGRVGHTMVSCGNKKLYVFGGYHLKEGLLNDVWRFDTASGNWTRLDPPTQLWPGGRYHHAAACVPMRKEIYIYGGFVHGPDDDKPQPSSELWKFNIESYVWTLEKTPPWVPALVGHTLTYVGDGKLVLIGGFSSQIYFSNRVFEYDTNGGLISWREYPPDKMTGAIPIGLYGHSAIYNEASDTIYVYGGYLFSADRWSISQELYTYGVHDHEWNRLYPAEHSEWEGRVFHTAVGTEEEMIVIGGRNTDGSYAMNLLAYRYHCNTWHRLQFAEFEVEQQTTAVSGVRAVLDGSHIYMFGGFEGTTLSTLSRLTLPDDICATITDPFLCTNIIGCLVCNTTTALKCYSADKPKPENCGSQGSVADKQCNVMWHQRRPCYRYTTCSQCLSTYPQFKSANLTCQWCTNCPTGQCVPVYQPCPQQPDCPLKEHNITKVQDCFEFLCPASDCQMCGQLTKQCIWTREIGRFYNKVPIYNWTCVTRQLRPITAPQFEGYPPGTCPARCYTHTNCKDCLMSHGIEGGSQMCMWSESLQECMPPAYLPLRCSFGECGYVRSGGNADTCPESCHQKKQCAHCITSPGCGWCAYGGMNGYGVCMSGGFKGPTRGSCSQGNVKGDTAYVAVNFEEERETYLAMRPEWAFDHCPTENECDNGHHTCDRQTQDCIDTLDTFTCQCKKGYVSDNARGKCGPVCHQGCINGVCVQPDYCQCHFGWVGNNCSVECQCNKHSNCKSITETTVCTRCENNTMGEQCSLCKENFAGNPLTGDPCDPCSDFCYGHTDTCTSQDISEMSLLAKMKPVHGHGPTKRDAICKDCQNNTQGTRCEECTDGHFRRSGAPKTEACIPCQCNGHSNQCNKDTGENCACQNNTETNCEAKEGLECWQMQCAQCKEYFLGLPTNGHQCYRQMQVDLEYCLDPSSQTECIHNPGALLPGRTVFYAVQPKYLNVDIRITIDITQGGADVFFSNQQDMFQVLVDKKTGIHTVKVDEKYKVSIDSKLPIDVHERQRRSSSSIGADLDKDIHYVYDHIRASSLNTYITISEKNTILVVRNVQFRMVITLPEKDHDLRSSRFYIIVQSNKDAELPDHTFGILYFRQDQPHIDLFVFFSVFFSCFFLFLALCVMLWKMKQAFDARRSRQLREREMECMASRPFAKVLVLIEGEDGSDEDTGFGVRMGMGFDGFGLTNGSLLMPMIHHRRGRLTRPMLRTHHPMELSPPHVPPTLRNHPLGVVPIAVEPTDDGVAAVGTVLFQLPGASQAPCHLCMGSTLTMRISPPQVAHKPQQRRRASTSAC</sequence>
<dbReference type="SMART" id="SM00612">
    <property type="entry name" value="Kelch"/>
    <property type="match status" value="2"/>
</dbReference>
<evidence type="ECO:0000256" key="5">
    <source>
        <dbReference type="ARBA" id="ARBA00022729"/>
    </source>
</evidence>
<dbReference type="CDD" id="cd00054">
    <property type="entry name" value="EGF_CA"/>
    <property type="match status" value="1"/>
</dbReference>
<keyword evidence="12 15" id="KW-0424">Laminin EGF-like domain</keyword>
<evidence type="ECO:0000256" key="15">
    <source>
        <dbReference type="PROSITE-ProRule" id="PRU00460"/>
    </source>
</evidence>
<dbReference type="InterPro" id="IPR018097">
    <property type="entry name" value="EGF_Ca-bd_CS"/>
</dbReference>
<keyword evidence="8 17" id="KW-1133">Transmembrane helix</keyword>
<dbReference type="GO" id="GO:0048513">
    <property type="term" value="P:animal organ development"/>
    <property type="evidence" value="ECO:0007669"/>
    <property type="project" value="UniProtKB-ARBA"/>
</dbReference>
<dbReference type="InterPro" id="IPR001881">
    <property type="entry name" value="EGF-like_Ca-bd_dom"/>
</dbReference>
<feature type="compositionally biased region" description="Polar residues" evidence="16">
    <location>
        <begin position="843"/>
        <end position="853"/>
    </location>
</feature>
<evidence type="ECO:0000256" key="12">
    <source>
        <dbReference type="ARBA" id="ARBA00023292"/>
    </source>
</evidence>
<dbReference type="PROSITE" id="PS01248">
    <property type="entry name" value="EGF_LAM_1"/>
    <property type="match status" value="2"/>
</dbReference>
<dbReference type="PANTHER" id="PTHR46093:SF16">
    <property type="entry name" value="MULTIPLE EGF-LIKE-DOMAINS 8"/>
    <property type="match status" value="1"/>
</dbReference>
<evidence type="ECO:0000256" key="6">
    <source>
        <dbReference type="ARBA" id="ARBA00022737"/>
    </source>
</evidence>
<dbReference type="SMART" id="SM00180">
    <property type="entry name" value="EGF_Lam"/>
    <property type="match status" value="5"/>
</dbReference>
<dbReference type="InterPro" id="IPR016201">
    <property type="entry name" value="PSI"/>
</dbReference>
<feature type="domain" description="TNFR-Cys" evidence="21">
    <location>
        <begin position="3290"/>
        <end position="3337"/>
    </location>
</feature>
<feature type="compositionally biased region" description="Basic and acidic residues" evidence="16">
    <location>
        <begin position="793"/>
        <end position="824"/>
    </location>
</feature>
<evidence type="ECO:0000256" key="9">
    <source>
        <dbReference type="ARBA" id="ARBA00023136"/>
    </source>
</evidence>
<accession>A0ABD0LTY5</accession>
<dbReference type="PROSITE" id="PS00022">
    <property type="entry name" value="EGF_1"/>
    <property type="match status" value="2"/>
</dbReference>
<feature type="domain" description="EGF-like" evidence="19">
    <location>
        <begin position="2061"/>
        <end position="2102"/>
    </location>
</feature>
<dbReference type="InterPro" id="IPR024731">
    <property type="entry name" value="NELL2-like_EGF"/>
</dbReference>
<dbReference type="Pfam" id="PF24981">
    <property type="entry name" value="Beta-prop_ATRN-LZTR1"/>
    <property type="match status" value="2"/>
</dbReference>
<dbReference type="InterPro" id="IPR056737">
    <property type="entry name" value="Beta-prop_ATRN-MKLN-like"/>
</dbReference>
<evidence type="ECO:0000256" key="16">
    <source>
        <dbReference type="SAM" id="MobiDB-lite"/>
    </source>
</evidence>
<dbReference type="GO" id="GO:0016020">
    <property type="term" value="C:membrane"/>
    <property type="evidence" value="ECO:0007669"/>
    <property type="project" value="UniProtKB-SubCell"/>
</dbReference>
<feature type="compositionally biased region" description="Polar residues" evidence="16">
    <location>
        <begin position="965"/>
        <end position="983"/>
    </location>
</feature>
<keyword evidence="2" id="KW-0880">Kelch repeat</keyword>
<evidence type="ECO:0000259" key="21">
    <source>
        <dbReference type="PROSITE" id="PS50050"/>
    </source>
</evidence>
<feature type="compositionally biased region" description="Polar residues" evidence="16">
    <location>
        <begin position="494"/>
        <end position="503"/>
    </location>
</feature>
<dbReference type="FunFam" id="2.10.25.10:FF:000191">
    <property type="entry name" value="Multiple epidermal growth factor-like domains 8"/>
    <property type="match status" value="1"/>
</dbReference>
<dbReference type="InterPro" id="IPR035914">
    <property type="entry name" value="Sperma_CUB_dom_sf"/>
</dbReference>
<dbReference type="SMART" id="SM00179">
    <property type="entry name" value="EGF_CA"/>
    <property type="match status" value="2"/>
</dbReference>
<dbReference type="InterPro" id="IPR056863">
    <property type="entry name" value="LMN_ATRN_NET-like_EGF"/>
</dbReference>
<keyword evidence="23" id="KW-1185">Reference proteome</keyword>
<dbReference type="PROSITE" id="PS01180">
    <property type="entry name" value="CUB"/>
    <property type="match status" value="2"/>
</dbReference>
<dbReference type="Gene3D" id="2.10.25.10">
    <property type="entry name" value="Laminin"/>
    <property type="match status" value="7"/>
</dbReference>
<dbReference type="InterPro" id="IPR000859">
    <property type="entry name" value="CUB_dom"/>
</dbReference>
<feature type="disulfide bond" evidence="14">
    <location>
        <begin position="3319"/>
        <end position="3337"/>
    </location>
</feature>
<dbReference type="SMART" id="SM00181">
    <property type="entry name" value="EGF"/>
    <property type="match status" value="9"/>
</dbReference>
<dbReference type="CDD" id="cd00055">
    <property type="entry name" value="EGF_Lam"/>
    <property type="match status" value="3"/>
</dbReference>
<feature type="compositionally biased region" description="Polar residues" evidence="16">
    <location>
        <begin position="510"/>
        <end position="523"/>
    </location>
</feature>
<feature type="disulfide bond" evidence="15">
    <location>
        <begin position="2206"/>
        <end position="2215"/>
    </location>
</feature>
<feature type="region of interest" description="Disordered" evidence="16">
    <location>
        <begin position="445"/>
        <end position="472"/>
    </location>
</feature>
<dbReference type="PROSITE" id="PS01187">
    <property type="entry name" value="EGF_CA"/>
    <property type="match status" value="1"/>
</dbReference>
<feature type="compositionally biased region" description="Polar residues" evidence="16">
    <location>
        <begin position="912"/>
        <end position="935"/>
    </location>
</feature>
<dbReference type="Pfam" id="PF07645">
    <property type="entry name" value="EGF_CA"/>
    <property type="match status" value="1"/>
</dbReference>
<keyword evidence="9 17" id="KW-0472">Membrane</keyword>
<feature type="region of interest" description="Disordered" evidence="16">
    <location>
        <begin position="494"/>
        <end position="540"/>
    </location>
</feature>
<feature type="compositionally biased region" description="Basic and acidic residues" evidence="16">
    <location>
        <begin position="773"/>
        <end position="783"/>
    </location>
</feature>
<keyword evidence="10 13" id="KW-1015">Disulfide bond</keyword>
<dbReference type="PROSITE" id="PS50050">
    <property type="entry name" value="TNFR_NGFR_2"/>
    <property type="match status" value="1"/>
</dbReference>
<feature type="domain" description="Laminin EGF-like" evidence="20">
    <location>
        <begin position="2137"/>
        <end position="2183"/>
    </location>
</feature>
<evidence type="ECO:0008006" key="24">
    <source>
        <dbReference type="Google" id="ProtNLM"/>
    </source>
</evidence>
<evidence type="ECO:0000256" key="7">
    <source>
        <dbReference type="ARBA" id="ARBA00022837"/>
    </source>
</evidence>
<dbReference type="InterPro" id="IPR006652">
    <property type="entry name" value="Kelch_1"/>
</dbReference>
<feature type="domain" description="Laminin EGF-like" evidence="20">
    <location>
        <begin position="2184"/>
        <end position="2234"/>
    </location>
</feature>
<evidence type="ECO:0000256" key="10">
    <source>
        <dbReference type="ARBA" id="ARBA00023157"/>
    </source>
</evidence>
<keyword evidence="5" id="KW-0732">Signal</keyword>
<dbReference type="Gene3D" id="2.60.120.290">
    <property type="entry name" value="Spermadhesin, CUB domain"/>
    <property type="match status" value="2"/>
</dbReference>
<dbReference type="SUPFAM" id="SSF117281">
    <property type="entry name" value="Kelch motif"/>
    <property type="match status" value="2"/>
</dbReference>
<dbReference type="PRINTS" id="PR00011">
    <property type="entry name" value="EGFLAMININ"/>
</dbReference>
<dbReference type="Gene3D" id="2.120.10.80">
    <property type="entry name" value="Kelch-type beta propeller"/>
    <property type="match status" value="4"/>
</dbReference>
<evidence type="ECO:0000256" key="17">
    <source>
        <dbReference type="SAM" id="Phobius"/>
    </source>
</evidence>
<evidence type="ECO:0000313" key="23">
    <source>
        <dbReference type="Proteomes" id="UP001519460"/>
    </source>
</evidence>
<comment type="caution">
    <text evidence="13">Lacks conserved residue(s) required for the propagation of feature annotation.</text>
</comment>
<evidence type="ECO:0000256" key="13">
    <source>
        <dbReference type="PROSITE-ProRule" id="PRU00076"/>
    </source>
</evidence>
<reference evidence="22 23" key="1">
    <citation type="journal article" date="2023" name="Sci. Data">
        <title>Genome assembly of the Korean intertidal mud-creeper Batillaria attramentaria.</title>
        <authorList>
            <person name="Patra A.K."/>
            <person name="Ho P.T."/>
            <person name="Jun S."/>
            <person name="Lee S.J."/>
            <person name="Kim Y."/>
            <person name="Won Y.J."/>
        </authorList>
    </citation>
    <scope>NUCLEOTIDE SEQUENCE [LARGE SCALE GENOMIC DNA]</scope>
    <source>
        <strain evidence="22">Wonlab-2016</strain>
    </source>
</reference>
<gene>
    <name evidence="22" type="ORF">BaRGS_00006106</name>
</gene>
<dbReference type="Pfam" id="PF12947">
    <property type="entry name" value="EGF_3"/>
    <property type="match status" value="1"/>
</dbReference>
<evidence type="ECO:0000256" key="2">
    <source>
        <dbReference type="ARBA" id="ARBA00022441"/>
    </source>
</evidence>
<dbReference type="GO" id="GO:0048731">
    <property type="term" value="P:system development"/>
    <property type="evidence" value="ECO:0007669"/>
    <property type="project" value="UniProtKB-ARBA"/>
</dbReference>
<comment type="caution">
    <text evidence="22">The sequence shown here is derived from an EMBL/GenBank/DDBJ whole genome shotgun (WGS) entry which is preliminary data.</text>
</comment>
<feature type="disulfide bond" evidence="15">
    <location>
        <begin position="2218"/>
        <end position="2232"/>
    </location>
</feature>
<dbReference type="SMART" id="SM00042">
    <property type="entry name" value="CUB"/>
    <property type="match status" value="1"/>
</dbReference>
<evidence type="ECO:0000256" key="8">
    <source>
        <dbReference type="ARBA" id="ARBA00022989"/>
    </source>
</evidence>
<feature type="region of interest" description="Disordered" evidence="16">
    <location>
        <begin position="608"/>
        <end position="644"/>
    </location>
</feature>
<organism evidence="22 23">
    <name type="scientific">Batillaria attramentaria</name>
    <dbReference type="NCBI Taxonomy" id="370345"/>
    <lineage>
        <taxon>Eukaryota</taxon>
        <taxon>Metazoa</taxon>
        <taxon>Spiralia</taxon>
        <taxon>Lophotrochozoa</taxon>
        <taxon>Mollusca</taxon>
        <taxon>Gastropoda</taxon>
        <taxon>Caenogastropoda</taxon>
        <taxon>Sorbeoconcha</taxon>
        <taxon>Cerithioidea</taxon>
        <taxon>Batillariidae</taxon>
        <taxon>Batillaria</taxon>
    </lineage>
</organism>
<evidence type="ECO:0000259" key="19">
    <source>
        <dbReference type="PROSITE" id="PS50026"/>
    </source>
</evidence>
<keyword evidence="7" id="KW-0106">Calcium</keyword>
<keyword evidence="6" id="KW-0677">Repeat</keyword>
<name>A0ABD0LTY5_9CAEN</name>
<dbReference type="PROSITE" id="PS50027">
    <property type="entry name" value="EGF_LAM_2"/>
    <property type="match status" value="2"/>
</dbReference>
<evidence type="ECO:0000256" key="1">
    <source>
        <dbReference type="ARBA" id="ARBA00004479"/>
    </source>
</evidence>
<feature type="disulfide bond" evidence="15">
    <location>
        <begin position="2167"/>
        <end position="2181"/>
    </location>
</feature>
<dbReference type="CDD" id="cd00041">
    <property type="entry name" value="CUB"/>
    <property type="match status" value="1"/>
</dbReference>
<feature type="region of interest" description="Disordered" evidence="16">
    <location>
        <begin position="656"/>
        <end position="984"/>
    </location>
</feature>
<feature type="region of interest" description="Disordered" evidence="16">
    <location>
        <begin position="162"/>
        <end position="188"/>
    </location>
</feature>
<evidence type="ECO:0000256" key="14">
    <source>
        <dbReference type="PROSITE-ProRule" id="PRU00206"/>
    </source>
</evidence>
<feature type="disulfide bond" evidence="13">
    <location>
        <begin position="1147"/>
        <end position="1156"/>
    </location>
</feature>
<dbReference type="SUPFAM" id="SSF57196">
    <property type="entry name" value="EGF/Laminin"/>
    <property type="match status" value="4"/>
</dbReference>
<dbReference type="InterPro" id="IPR011043">
    <property type="entry name" value="Gal_Oxase/kelch_b-propeller"/>
</dbReference>
<keyword evidence="3 13" id="KW-0245">EGF-like domain</keyword>
<dbReference type="PANTHER" id="PTHR46093">
    <property type="entry name" value="ACYL-COA-BINDING DOMAIN-CONTAINING PROTEIN 5"/>
    <property type="match status" value="1"/>
</dbReference>
<feature type="compositionally biased region" description="Low complexity" evidence="16">
    <location>
        <begin position="953"/>
        <end position="964"/>
    </location>
</feature>
<feature type="disulfide bond" evidence="15">
    <location>
        <begin position="2155"/>
        <end position="2164"/>
    </location>
</feature>
<dbReference type="Proteomes" id="UP001519460">
    <property type="component" value="Unassembled WGS sequence"/>
</dbReference>
<protein>
    <recommendedName>
        <fullName evidence="24">Multiple epidermal growth factor-like domains protein 8</fullName>
    </recommendedName>
</protein>
<feature type="domain" description="CUB" evidence="18">
    <location>
        <begin position="2236"/>
        <end position="2371"/>
    </location>
</feature>
<dbReference type="FunFam" id="2.10.25.10:FF:000202">
    <property type="entry name" value="Multiple epidermal growth factor-like domains 8"/>
    <property type="match status" value="1"/>
</dbReference>
<dbReference type="InterPro" id="IPR015915">
    <property type="entry name" value="Kelch-typ_b-propeller"/>
</dbReference>
<feature type="compositionally biased region" description="Polar residues" evidence="16">
    <location>
        <begin position="460"/>
        <end position="471"/>
    </location>
</feature>
<feature type="domain" description="EGF-like" evidence="19">
    <location>
        <begin position="1121"/>
        <end position="1157"/>
    </location>
</feature>
<dbReference type="PROSITE" id="PS00010">
    <property type="entry name" value="ASX_HYDROXYL"/>
    <property type="match status" value="2"/>
</dbReference>
<evidence type="ECO:0000256" key="4">
    <source>
        <dbReference type="ARBA" id="ARBA00022692"/>
    </source>
</evidence>
<feature type="repeat" description="TNFR-Cys" evidence="14">
    <location>
        <begin position="3290"/>
        <end position="3337"/>
    </location>
</feature>
<feature type="disulfide bond" evidence="13">
    <location>
        <begin position="1125"/>
        <end position="1135"/>
    </location>
</feature>
<dbReference type="PROSITE" id="PS50026">
    <property type="entry name" value="EGF_3"/>
    <property type="match status" value="2"/>
</dbReference>
<feature type="compositionally biased region" description="Polar residues" evidence="16">
    <location>
        <begin position="172"/>
        <end position="181"/>
    </location>
</feature>
<keyword evidence="11" id="KW-0325">Glycoprotein</keyword>
<proteinExistence type="predicted"/>
<dbReference type="InterPro" id="IPR000152">
    <property type="entry name" value="EGF-type_Asp/Asn_hydroxyl_site"/>
</dbReference>
<dbReference type="InterPro" id="IPR000742">
    <property type="entry name" value="EGF"/>
</dbReference>
<dbReference type="InterPro" id="IPR001368">
    <property type="entry name" value="TNFR/NGFR_Cys_rich_reg"/>
</dbReference>
<dbReference type="Pfam" id="PF24973">
    <property type="entry name" value="EGF_LMN_ATRN"/>
    <property type="match status" value="3"/>
</dbReference>
<dbReference type="PROSITE" id="PS01186">
    <property type="entry name" value="EGF_2"/>
    <property type="match status" value="3"/>
</dbReference>
<dbReference type="InterPro" id="IPR049883">
    <property type="entry name" value="NOTCH1_EGF-like"/>
</dbReference>
<feature type="compositionally biased region" description="Polar residues" evidence="16">
    <location>
        <begin position="660"/>
        <end position="671"/>
    </location>
</feature>
<evidence type="ECO:0000259" key="20">
    <source>
        <dbReference type="PROSITE" id="PS50027"/>
    </source>
</evidence>
<feature type="region of interest" description="Disordered" evidence="16">
    <location>
        <begin position="368"/>
        <end position="415"/>
    </location>
</feature>
<dbReference type="SMART" id="SM00423">
    <property type="entry name" value="PSI"/>
    <property type="match status" value="7"/>
</dbReference>
<feature type="domain" description="CUB" evidence="18">
    <location>
        <begin position="983"/>
        <end position="1092"/>
    </location>
</feature>
<keyword evidence="4 17" id="KW-0812">Transmembrane</keyword>
<evidence type="ECO:0000256" key="3">
    <source>
        <dbReference type="ARBA" id="ARBA00022536"/>
    </source>
</evidence>
<evidence type="ECO:0000259" key="18">
    <source>
        <dbReference type="PROSITE" id="PS01180"/>
    </source>
</evidence>
<dbReference type="Pfam" id="PF00431">
    <property type="entry name" value="CUB"/>
    <property type="match status" value="1"/>
</dbReference>
<evidence type="ECO:0000256" key="11">
    <source>
        <dbReference type="ARBA" id="ARBA00023180"/>
    </source>
</evidence>
<dbReference type="InterPro" id="IPR002049">
    <property type="entry name" value="LE_dom"/>
</dbReference>
<feature type="compositionally biased region" description="Polar residues" evidence="16">
    <location>
        <begin position="864"/>
        <end position="873"/>
    </location>
</feature>